<evidence type="ECO:0000313" key="2">
    <source>
        <dbReference type="EMBL" id="CAK0771956.1"/>
    </source>
</evidence>
<gene>
    <name evidence="2" type="ORF">CVIRNUC_003914</name>
</gene>
<keyword evidence="3" id="KW-1185">Reference proteome</keyword>
<accession>A0AAV1I482</accession>
<evidence type="ECO:0000259" key="1">
    <source>
        <dbReference type="Pfam" id="PF07452"/>
    </source>
</evidence>
<dbReference type="Pfam" id="PF07452">
    <property type="entry name" value="CHRD"/>
    <property type="match status" value="1"/>
</dbReference>
<name>A0AAV1I482_9CHLO</name>
<dbReference type="Proteomes" id="UP001314263">
    <property type="component" value="Unassembled WGS sequence"/>
</dbReference>
<dbReference type="InterPro" id="IPR010895">
    <property type="entry name" value="CHRD"/>
</dbReference>
<organism evidence="2 3">
    <name type="scientific">Coccomyxa viridis</name>
    <dbReference type="NCBI Taxonomy" id="1274662"/>
    <lineage>
        <taxon>Eukaryota</taxon>
        <taxon>Viridiplantae</taxon>
        <taxon>Chlorophyta</taxon>
        <taxon>core chlorophytes</taxon>
        <taxon>Trebouxiophyceae</taxon>
        <taxon>Trebouxiophyceae incertae sedis</taxon>
        <taxon>Coccomyxaceae</taxon>
        <taxon>Coccomyxa</taxon>
    </lineage>
</organism>
<feature type="domain" description="CHRD" evidence="1">
    <location>
        <begin position="2"/>
        <end position="132"/>
    </location>
</feature>
<evidence type="ECO:0000313" key="3">
    <source>
        <dbReference type="Proteomes" id="UP001314263"/>
    </source>
</evidence>
<reference evidence="2 3" key="1">
    <citation type="submission" date="2023-10" db="EMBL/GenBank/DDBJ databases">
        <authorList>
            <person name="Maclean D."/>
            <person name="Macfadyen A."/>
        </authorList>
    </citation>
    <scope>NUCLEOTIDE SEQUENCE [LARGE SCALE GENOMIC DNA]</scope>
</reference>
<sequence length="248" mass="25056">MTGSAVIPFVQSPGLATLYIKFYRTNDGQNNSAQADYVINVANIGGITSVGLYQAPIGSNGALVAWLYGWNGIPDLSPLNGTLRTDTLDKYKLHGPQRGYNVSDLATRANDGDLYCLLTTVNNPNGELRGQVVHPDGFSIAALPVQGPPVAPVPVPVPIVIPTIVASPVPVPVPAPVPAPPSPSPAVVPVVTAVPVVTNVTVPAPAPSPAPPPPSPPRSPSPAVVPVVTAVPVATNGTSASPGAVVAG</sequence>
<dbReference type="EMBL" id="CAUYUE010000005">
    <property type="protein sequence ID" value="CAK0771956.1"/>
    <property type="molecule type" value="Genomic_DNA"/>
</dbReference>
<proteinExistence type="predicted"/>
<dbReference type="AlphaFoldDB" id="A0AAV1I482"/>
<protein>
    <recommendedName>
        <fullName evidence="1">CHRD domain-containing protein</fullName>
    </recommendedName>
</protein>
<comment type="caution">
    <text evidence="2">The sequence shown here is derived from an EMBL/GenBank/DDBJ whole genome shotgun (WGS) entry which is preliminary data.</text>
</comment>